<feature type="compositionally biased region" description="Low complexity" evidence="2">
    <location>
        <begin position="988"/>
        <end position="1005"/>
    </location>
</feature>
<feature type="region of interest" description="Disordered" evidence="2">
    <location>
        <begin position="891"/>
        <end position="919"/>
    </location>
</feature>
<keyword evidence="4" id="KW-1185">Reference proteome</keyword>
<sequence length="1788" mass="198771">MKRATDLMRPTVALFPGLSCTRSVIDNMVTWKVEPIRYVAPSGVGYNSILHPHNARYRAEQGLYETRVTPPPDVSDAQRWMKRRKSWSLLKQQAVGGYSGSSAEMTTEGSRFVDVLSDSSKIRQHNADQKRRMFRDAKGSPLPYPIYRNSPGNSPNPSGDVLRSEYASQNSLQVPDHLQHTPENLPQDQPVSKDCDNSSMLTVPVIDWSRRHLTALSGDVATMSRDLKTVPHHVEELFCNTSLNQLANCERLRTDDEVDCDNEIKAINSKFCDEANRDLYIKCYSGHLETGCHQNSASSLEKNECQHVIEHASEGMGCSQDQKISIDSGRSGLLQSFDLEEIQSSDVNSNETQQQESIRKLIHKDAYTRGSSLQSDSSGFGESIDQPESSYELHKKIYAGYIHIGSPVPEANSADSDELQDLRTLVPRLKHMDSNREYCGVVQMVEKQPNNGVERFTLEQPAIMDHTASWRIDNGKPEVGQLVDFDFQLDVGHASGFEKKEYPKEKDPWRSDEEVDDSRKLALVEFGNFLSANSDVTLCESDEEASPVSETVDVVSEPNKGSPLDGDLHKSLDVSDHKIALQELGYLLANSMHTSDAVTEESSSDGEPDCRLVADHVSIKSHPEQSGQDSETDAPRETSPFSPAQVTVDFVNESPLASNTNIKVHESHGSEDSSSESGNNQKESDSEKRSGKVKGHGFLKKLGKGKKKKKSKVLDELAKSTLTGCHVKNNESDKISESVNTEKDMVVLGQLAEITASTGLKVTNVDPGGNRLIRDDPEVTDREQKVNGSGQEIGQADSNEINYDLKRPSFLTTDYDTMHHLVEKDHHMDSSDDESEIYDDARQSLEQINIGKAELQEFSDGSMETAASDLHLSIQEIPAFVTSRIEDNTKHAVLSPPSSSSLSDEDDYQNTTQSKKIFSSQTWPIEPNVKVGDVQDPKLCQEGLDDSVWDKTLTPSDIEYLDNLAIELAVPRCVSSSRALEEAKKNTSQQSAGEQLLSSELSGEECVNEKHADRSELSPLSRFMKKLQPKARSEKRNRAALKKSETIANTEDLRKRHDKGSRLSKPALLRRRRKNRSKSEPGKIDIENLEKLSPASKKKSDSKGFSQWFKNILHSQKPKNLKEASQTNEKDRTRENAEDHKKQQKAKSDNASIHDAISQLALSTLPMNPEVQNPEIGVNYMSADSEASSKWGVSDSDEEGPSPARVHTSVAMSTRGKPRQSSPNHQSTEIVRNECLRSSANSTISELHINLKKTESLETAHKSEVMLMVVDGEVKDVKKCDSEESNLNIGSRNDGKQGPESTVPDDVFVDSFSLQSESLTSLATSQRQVASFCVEVKSPESSTVALVSNTSTDYMPHELAEPPQKDGMVIKMEQGHPNVCPYVTAQDSIGPCSLRSGPPTVCGSPPGVCCHRDGGLIQGVRDGAAPREVCQHQILCHLMKHPGISDLPDSCQGGEVPIWPESTSGDKKQHLLNEVQLLQKALNKYKLEFRLLELKSSASYLSLSDVLSSEDRLSADALRELQHDISNEISIMEQNLKSCYSSLLPQEVSDDEVLPTNMARLFIIREMIELLKEQIYRSSIISVTKRRTDQANDLKEDRSHAHHQMSLDEEEGAELIPQMALLQKQLEAQQLVMARTLSAQLEEFQSTVMEEIRHIRQQQSNQILRHCPKNADQNTPGLRDYEGVSQSTVTKSRNQSVFSHHGNTAPGQCCRTDDQDPDAESRFVVSVSPETTPSDHQISVNNSINLRDELIDVSRSYGDLVTHDHETTPACRWQQHDSGFKEGEELFV</sequence>
<feature type="compositionally biased region" description="Polar residues" evidence="2">
    <location>
        <begin position="1219"/>
        <end position="1234"/>
    </location>
</feature>
<feature type="region of interest" description="Disordered" evidence="2">
    <location>
        <begin position="619"/>
        <end position="643"/>
    </location>
</feature>
<feature type="region of interest" description="Disordered" evidence="2">
    <location>
        <begin position="665"/>
        <end position="713"/>
    </location>
</feature>
<comment type="caution">
    <text evidence="3">The sequence shown here is derived from an EMBL/GenBank/DDBJ whole genome shotgun (WGS) entry which is preliminary data.</text>
</comment>
<proteinExistence type="predicted"/>
<protein>
    <submittedName>
        <fullName evidence="3">Uncharacterized protein</fullName>
    </submittedName>
</protein>
<reference evidence="3" key="1">
    <citation type="journal article" date="2023" name="Mol. Biol. Evol.">
        <title>Third-Generation Sequencing Reveals the Adaptive Role of the Epigenome in Three Deep-Sea Polychaetes.</title>
        <authorList>
            <person name="Perez M."/>
            <person name="Aroh O."/>
            <person name="Sun Y."/>
            <person name="Lan Y."/>
            <person name="Juniper S.K."/>
            <person name="Young C.R."/>
            <person name="Angers B."/>
            <person name="Qian P.Y."/>
        </authorList>
    </citation>
    <scope>NUCLEOTIDE SEQUENCE</scope>
    <source>
        <strain evidence="3">P08H-3</strain>
    </source>
</reference>
<feature type="region of interest" description="Disordered" evidence="2">
    <location>
        <begin position="137"/>
        <end position="163"/>
    </location>
</feature>
<feature type="compositionally biased region" description="Basic and acidic residues" evidence="2">
    <location>
        <begin position="772"/>
        <end position="785"/>
    </location>
</feature>
<dbReference type="Proteomes" id="UP001208570">
    <property type="component" value="Unassembled WGS sequence"/>
</dbReference>
<feature type="compositionally biased region" description="Basic and acidic residues" evidence="2">
    <location>
        <begin position="1077"/>
        <end position="1090"/>
    </location>
</feature>
<accession>A0AAD9J281</accession>
<feature type="compositionally biased region" description="Basic residues" evidence="2">
    <location>
        <begin position="691"/>
        <end position="711"/>
    </location>
</feature>
<feature type="compositionally biased region" description="Polar residues" evidence="2">
    <location>
        <begin position="1697"/>
        <end position="1706"/>
    </location>
</feature>
<feature type="region of interest" description="Disordered" evidence="2">
    <location>
        <begin position="541"/>
        <end position="569"/>
    </location>
</feature>
<feature type="region of interest" description="Disordered" evidence="2">
    <location>
        <begin position="1281"/>
        <end position="1303"/>
    </location>
</feature>
<feature type="compositionally biased region" description="Polar residues" evidence="2">
    <location>
        <begin position="909"/>
        <end position="919"/>
    </location>
</feature>
<feature type="compositionally biased region" description="Basic and acidic residues" evidence="2">
    <location>
        <begin position="1128"/>
        <end position="1141"/>
    </location>
</feature>
<organism evidence="3 4">
    <name type="scientific">Paralvinella palmiformis</name>
    <dbReference type="NCBI Taxonomy" id="53620"/>
    <lineage>
        <taxon>Eukaryota</taxon>
        <taxon>Metazoa</taxon>
        <taxon>Spiralia</taxon>
        <taxon>Lophotrochozoa</taxon>
        <taxon>Annelida</taxon>
        <taxon>Polychaeta</taxon>
        <taxon>Sedentaria</taxon>
        <taxon>Canalipalpata</taxon>
        <taxon>Terebellida</taxon>
        <taxon>Terebelliformia</taxon>
        <taxon>Alvinellidae</taxon>
        <taxon>Paralvinella</taxon>
    </lineage>
</organism>
<evidence type="ECO:0000256" key="1">
    <source>
        <dbReference type="SAM" id="Coils"/>
    </source>
</evidence>
<feature type="compositionally biased region" description="Polar residues" evidence="2">
    <location>
        <begin position="181"/>
        <end position="190"/>
    </location>
</feature>
<gene>
    <name evidence="3" type="ORF">LSH36_688g01003</name>
</gene>
<feature type="compositionally biased region" description="Basic and acidic residues" evidence="2">
    <location>
        <begin position="1007"/>
        <end position="1016"/>
    </location>
</feature>
<keyword evidence="1" id="KW-0175">Coiled coil</keyword>
<feature type="region of interest" description="Disordered" evidence="2">
    <location>
        <begin position="983"/>
        <end position="1153"/>
    </location>
</feature>
<evidence type="ECO:0000256" key="2">
    <source>
        <dbReference type="SAM" id="MobiDB-lite"/>
    </source>
</evidence>
<evidence type="ECO:0000313" key="4">
    <source>
        <dbReference type="Proteomes" id="UP001208570"/>
    </source>
</evidence>
<feature type="region of interest" description="Disordered" evidence="2">
    <location>
        <begin position="1697"/>
        <end position="1716"/>
    </location>
</feature>
<feature type="region of interest" description="Disordered" evidence="2">
    <location>
        <begin position="177"/>
        <end position="196"/>
    </location>
</feature>
<dbReference type="EMBL" id="JAODUP010000688">
    <property type="protein sequence ID" value="KAK2145321.1"/>
    <property type="molecule type" value="Genomic_DNA"/>
</dbReference>
<name>A0AAD9J281_9ANNE</name>
<evidence type="ECO:0000313" key="3">
    <source>
        <dbReference type="EMBL" id="KAK2145321.1"/>
    </source>
</evidence>
<feature type="compositionally biased region" description="Basic and acidic residues" evidence="2">
    <location>
        <begin position="1031"/>
        <end position="1055"/>
    </location>
</feature>
<feature type="region of interest" description="Disordered" evidence="2">
    <location>
        <begin position="764"/>
        <end position="799"/>
    </location>
</feature>
<feature type="coiled-coil region" evidence="1">
    <location>
        <begin position="1468"/>
        <end position="1495"/>
    </location>
</feature>
<feature type="compositionally biased region" description="Polar residues" evidence="2">
    <location>
        <begin position="786"/>
        <end position="799"/>
    </location>
</feature>
<feature type="region of interest" description="Disordered" evidence="2">
    <location>
        <begin position="1188"/>
        <end position="1234"/>
    </location>
</feature>